<feature type="region of interest" description="Disordered" evidence="1">
    <location>
        <begin position="60"/>
        <end position="79"/>
    </location>
</feature>
<dbReference type="EMBL" id="JAPNOA010000026">
    <property type="protein sequence ID" value="MCY0965461.1"/>
    <property type="molecule type" value="Genomic_DNA"/>
</dbReference>
<dbReference type="PANTHER" id="PTHR40691">
    <property type="entry name" value="(NA+)-NQR MATURATION NQRM"/>
    <property type="match status" value="1"/>
</dbReference>
<keyword evidence="3" id="KW-1185">Reference proteome</keyword>
<dbReference type="RefSeq" id="WP_283173672.1">
    <property type="nucleotide sequence ID" value="NZ_JAPNOA010000026.1"/>
</dbReference>
<protein>
    <submittedName>
        <fullName evidence="2">(Na+)-NQR maturation NqrM</fullName>
    </submittedName>
</protein>
<dbReference type="AlphaFoldDB" id="A0A9X3EJJ1"/>
<dbReference type="Pfam" id="PF04400">
    <property type="entry name" value="NqrM"/>
    <property type="match status" value="1"/>
</dbReference>
<organism evidence="2 3">
    <name type="scientific">Parathalassolituus penaei</name>
    <dbReference type="NCBI Taxonomy" id="2997323"/>
    <lineage>
        <taxon>Bacteria</taxon>
        <taxon>Pseudomonadati</taxon>
        <taxon>Pseudomonadota</taxon>
        <taxon>Gammaproteobacteria</taxon>
        <taxon>Oceanospirillales</taxon>
        <taxon>Oceanospirillaceae</taxon>
        <taxon>Parathalassolituus</taxon>
    </lineage>
</organism>
<reference evidence="2" key="1">
    <citation type="submission" date="2022-11" db="EMBL/GenBank/DDBJ databases">
        <title>Parathalassolutuus dongxingensis gen. nov., sp. nov., a novel member of family Oceanospirillaceae isolated from a coastal shrimp pond in Guangxi, China.</title>
        <authorList>
            <person name="Chen H."/>
        </authorList>
    </citation>
    <scope>NUCLEOTIDE SEQUENCE</scope>
    <source>
        <strain evidence="2">G-43</strain>
    </source>
</reference>
<accession>A0A9X3EJJ1</accession>
<evidence type="ECO:0000313" key="3">
    <source>
        <dbReference type="Proteomes" id="UP001150830"/>
    </source>
</evidence>
<evidence type="ECO:0000313" key="2">
    <source>
        <dbReference type="EMBL" id="MCY0965461.1"/>
    </source>
</evidence>
<dbReference type="Proteomes" id="UP001150830">
    <property type="component" value="Unassembled WGS sequence"/>
</dbReference>
<gene>
    <name evidence="2" type="primary">nqrM</name>
    <name evidence="2" type="ORF">OUO13_09700</name>
</gene>
<sequence>MTVFLAVFGIMLVIVAAMAVGVIFGRKPIAGSCGGMAALGMESACDICGGDKRKCEKESKEAASKSDGAQFYDATKSQK</sequence>
<dbReference type="InterPro" id="IPR007495">
    <property type="entry name" value="NqrM"/>
</dbReference>
<name>A0A9X3EJJ1_9GAMM</name>
<dbReference type="PANTHER" id="PTHR40691:SF3">
    <property type="entry name" value="(NA+)-NQR MATURATION NQRM"/>
    <property type="match status" value="1"/>
</dbReference>
<comment type="caution">
    <text evidence="2">The sequence shown here is derived from an EMBL/GenBank/DDBJ whole genome shotgun (WGS) entry which is preliminary data.</text>
</comment>
<evidence type="ECO:0000256" key="1">
    <source>
        <dbReference type="SAM" id="MobiDB-lite"/>
    </source>
</evidence>
<proteinExistence type="predicted"/>